<evidence type="ECO:0000313" key="6">
    <source>
        <dbReference type="EMBL" id="OXA63724.1"/>
    </source>
</evidence>
<dbReference type="Pfam" id="PF00012">
    <property type="entry name" value="HSP70"/>
    <property type="match status" value="1"/>
</dbReference>
<evidence type="ECO:0000256" key="2">
    <source>
        <dbReference type="ARBA" id="ARBA00022741"/>
    </source>
</evidence>
<dbReference type="InterPro" id="IPR015894">
    <property type="entry name" value="Guanylate-bd_N"/>
</dbReference>
<evidence type="ECO:0000256" key="1">
    <source>
        <dbReference type="ARBA" id="ARBA00007381"/>
    </source>
</evidence>
<feature type="coiled-coil region" evidence="4">
    <location>
        <begin position="1018"/>
        <end position="1071"/>
    </location>
</feature>
<dbReference type="SUPFAM" id="SSF53067">
    <property type="entry name" value="Actin-like ATPase domain"/>
    <property type="match status" value="2"/>
</dbReference>
<evidence type="ECO:0000256" key="4">
    <source>
        <dbReference type="SAM" id="Coils"/>
    </source>
</evidence>
<dbReference type="PROSITE" id="PS00297">
    <property type="entry name" value="HSP70_1"/>
    <property type="match status" value="1"/>
</dbReference>
<dbReference type="EMBL" id="LNIX01000001">
    <property type="protein sequence ID" value="OXA63724.1"/>
    <property type="molecule type" value="Genomic_DNA"/>
</dbReference>
<dbReference type="SUPFAM" id="SSF52540">
    <property type="entry name" value="P-loop containing nucleoside triphosphate hydrolases"/>
    <property type="match status" value="1"/>
</dbReference>
<keyword evidence="6" id="KW-0346">Stress response</keyword>
<dbReference type="PANTHER" id="PTHR19375">
    <property type="entry name" value="HEAT SHOCK PROTEIN 70KDA"/>
    <property type="match status" value="1"/>
</dbReference>
<keyword evidence="3" id="KW-0067">ATP-binding</keyword>
<dbReference type="GO" id="GO:0140662">
    <property type="term" value="F:ATP-dependent protein folding chaperone"/>
    <property type="evidence" value="ECO:0007669"/>
    <property type="project" value="InterPro"/>
</dbReference>
<dbReference type="STRING" id="158441.A0A226F2T9"/>
<dbReference type="CDD" id="cd24028">
    <property type="entry name" value="ASKHA_NBD_HSP70_HSPA1-like"/>
    <property type="match status" value="1"/>
</dbReference>
<evidence type="ECO:0000259" key="5">
    <source>
        <dbReference type="Pfam" id="PF02263"/>
    </source>
</evidence>
<dbReference type="InterPro" id="IPR013126">
    <property type="entry name" value="Hsp_70_fam"/>
</dbReference>
<keyword evidence="4" id="KW-0175">Coiled coil</keyword>
<dbReference type="GO" id="GO:0003924">
    <property type="term" value="F:GTPase activity"/>
    <property type="evidence" value="ECO:0007669"/>
    <property type="project" value="InterPro"/>
</dbReference>
<evidence type="ECO:0000256" key="3">
    <source>
        <dbReference type="ARBA" id="ARBA00022840"/>
    </source>
</evidence>
<comment type="similarity">
    <text evidence="1">Belongs to the heat shock protein 70 family.</text>
</comment>
<proteinExistence type="inferred from homology"/>
<feature type="domain" description="Guanylate-binding protein N-terminal" evidence="5">
    <location>
        <begin position="20"/>
        <end position="292"/>
    </location>
</feature>
<gene>
    <name evidence="6" type="ORF">Fcan01_01317</name>
</gene>
<sequence>MSDEPVRIIDIIDDKGRPRFKLEDELDDILSQAGEHPICLIAISGASRIGKSCFLSYLIRYLDHLEKAKKSPNTDWLPPNSKENVTAFPYKNTLAPQTSGFWIWPKPFIIPGKSGNVAVFIMDTQGVFDSKSMTEWSAIVGISLLTSSVLIFNFQFNPQEDALAALEIFLDYGIMAMEKNSSHSEQSYEEDDQYFPFQNLLCLIRDWNPVGSYGYGFIGGKQCIQKWLATDDPNLTKENISRRQKINRCFEKIQGCLLPNPGDKAKAMHFQGATADLDDIFYRQLKACIERVCRPEDIVVKKIAGRNATYRDLFSLFKTYVKVLNSRSTPGAMGFLEATYEASCDSARTLAFNNFKVESDGWLTSGEYIPVQALTEKLNHLEKKTIGLYVLKSKLGTEDVKAKYKSKLLEDIRLHGAKLMQKTPDMDQILQSLVKEGEEKFHADFNQFCLRHKYDEDTPIPFQEIDSALKTVSEAVFDSFESNPALRNEDLENKFAQALNDKLLVLRTHYKNSNKQKHDKMNDTLAKLVNEPMNEYNQEFDEGRAYLPFLSHNKMDSLNLKCKRRAENKLKNYSESELPQRLKSQAEAMLMKALDASFAEKVEENFKATQKAKDDMNNVIISLVLKFKNHMKNKIDAWGKIPTDMQLYSEYSKFKDTAHNDLMANLPINDPQFYQPLKLQLEEILKKSYDEIIVKIAQDKKVTENHVQGWLEKQEAIYKQQVQQDCNSSLESVEYQNMCKSTKQKILSDTKQELGKIGVQEKNKTPTLTRLKDMLNNVSKSLLEERESKIETLMSDAKQDIEHFISKYSKLMTPQINNSVANSHVSHHKSTKSSVQDEFKLKWSQLPKSKLGILTLELDHKIEEIYESFLTKVELERTEEDKKLSDALAEALQQYSSKMIKQWTLTYVDESDIKKNSDSIKMIIINNFTSKYGNMRNFETYKLDLGNEIDTLYHGEMLKFKNSKKSAREKLIQEVIESCAESYTEKMKKFQNDSNNDLALLEGQHKKLKSQLLRNLTAEANIRTITLARSEINNAENELEEKIDLRYPQFIENAKAALACLEDELKAYVLSVTIDYENKVGRTADGLLAVNDDILNDEHRQFMEECLEHVTKKFANIGQKKLANETSKLSTQLNCQLGNIKARYELKFEEMKKILKGLNNDLKEDLSKVDDPIWDELNKAHVKRRDEGYRTLEKLCNFPTQDLLQDFENQYKAEAKTLFDTNRRGFSNEPDPALLPPVWRELCTLYDAEMDKYVGNSGTYIDPNQLQINHNQAAVYVTKFIKDKKMVPMTAMVKERIKVKLKALGDLRKKNNFMKAPTQQAAIGIDLGTTFSCVAICEPDGQVRVLNNSQNKPTTPSYIRVGVEDVVGEAAKNEASIYPSSTIFDTKRLIGRSYNDPHVQEDMKSWPFTVASDTSGKAVVEVDGTSYAPETISAKLLSKLKEDAEAKSGKTITSAVITVPAYFKDAQKQATKDAGVAAKLNVIELLTEPTAAAVAYSLEFAVAEEKKILIFDFGGGTHDVSILSIKESDVNVLVTDGDNHLGGEDIDTKMMDHCITKFSATNPNVNILDGRDSTDPVLKEQYNRRLRRLRNACETTKIVLSASPTGRVTLDGIIAQGTTRLDLNVEITVDEFNTMNDTLFKRCINIVEKALTDGKLKKSEIDEVVLVGGSTQIPKIQKMLQDFFDGKALNKRLNPDEAVAKGAAIRAAVSHGYESVRSTIHDITPMSIGIKVAGGGFSNIFPKNSKYPDEKTKAYHTSDREQAEVEVSIYEGEDTQAVNNSLLGKFILAGIPTTDELQRVDVTMALDTNGILTVTARCEGNGVTKALTIRDERKIGGDENMECLPPPS</sequence>
<dbReference type="FunFam" id="3.90.640.10:FF:000003">
    <property type="entry name" value="Molecular chaperone DnaK"/>
    <property type="match status" value="1"/>
</dbReference>
<dbReference type="InterPro" id="IPR043129">
    <property type="entry name" value="ATPase_NBD"/>
</dbReference>
<dbReference type="InterPro" id="IPR018181">
    <property type="entry name" value="Heat_shock_70_CS"/>
</dbReference>
<dbReference type="GO" id="GO:0005524">
    <property type="term" value="F:ATP binding"/>
    <property type="evidence" value="ECO:0007669"/>
    <property type="project" value="UniProtKB-KW"/>
</dbReference>
<comment type="caution">
    <text evidence="6">The sequence shown here is derived from an EMBL/GenBank/DDBJ whole genome shotgun (WGS) entry which is preliminary data.</text>
</comment>
<protein>
    <submittedName>
        <fullName evidence="6">Heat shock cognate 71 kDa protein</fullName>
    </submittedName>
</protein>
<dbReference type="PRINTS" id="PR00301">
    <property type="entry name" value="HEATSHOCK70"/>
</dbReference>
<dbReference type="SUPFAM" id="SSF100920">
    <property type="entry name" value="Heat shock protein 70kD (HSP70), peptide-binding domain"/>
    <property type="match status" value="1"/>
</dbReference>
<dbReference type="Gene3D" id="3.90.640.10">
    <property type="entry name" value="Actin, Chain A, domain 4"/>
    <property type="match status" value="1"/>
</dbReference>
<evidence type="ECO:0000313" key="7">
    <source>
        <dbReference type="Proteomes" id="UP000198287"/>
    </source>
</evidence>
<reference evidence="6 7" key="1">
    <citation type="submission" date="2015-12" db="EMBL/GenBank/DDBJ databases">
        <title>The genome of Folsomia candida.</title>
        <authorList>
            <person name="Faddeeva A."/>
            <person name="Derks M.F."/>
            <person name="Anvar Y."/>
            <person name="Smit S."/>
            <person name="Van Straalen N."/>
            <person name="Roelofs D."/>
        </authorList>
    </citation>
    <scope>NUCLEOTIDE SEQUENCE [LARGE SCALE GENOMIC DNA]</scope>
    <source>
        <strain evidence="6 7">VU population</strain>
        <tissue evidence="6">Whole body</tissue>
    </source>
</reference>
<dbReference type="PROSITE" id="PS00329">
    <property type="entry name" value="HSP70_2"/>
    <property type="match status" value="1"/>
</dbReference>
<dbReference type="InterPro" id="IPR029047">
    <property type="entry name" value="HSP70_peptide-bd_sf"/>
</dbReference>
<dbReference type="PROSITE" id="PS01036">
    <property type="entry name" value="HSP70_3"/>
    <property type="match status" value="1"/>
</dbReference>
<dbReference type="Proteomes" id="UP000198287">
    <property type="component" value="Unassembled WGS sequence"/>
</dbReference>
<dbReference type="Pfam" id="PF02263">
    <property type="entry name" value="GBP"/>
    <property type="match status" value="1"/>
</dbReference>
<dbReference type="Gene3D" id="3.30.420.40">
    <property type="match status" value="2"/>
</dbReference>
<accession>A0A226F2T9</accession>
<dbReference type="GO" id="GO:0005525">
    <property type="term" value="F:GTP binding"/>
    <property type="evidence" value="ECO:0007669"/>
    <property type="project" value="InterPro"/>
</dbReference>
<dbReference type="Gene3D" id="2.60.34.10">
    <property type="entry name" value="Substrate Binding Domain Of DNAk, Chain A, domain 1"/>
    <property type="match status" value="1"/>
</dbReference>
<keyword evidence="7" id="KW-1185">Reference proteome</keyword>
<organism evidence="6 7">
    <name type="scientific">Folsomia candida</name>
    <name type="common">Springtail</name>
    <dbReference type="NCBI Taxonomy" id="158441"/>
    <lineage>
        <taxon>Eukaryota</taxon>
        <taxon>Metazoa</taxon>
        <taxon>Ecdysozoa</taxon>
        <taxon>Arthropoda</taxon>
        <taxon>Hexapoda</taxon>
        <taxon>Collembola</taxon>
        <taxon>Entomobryomorpha</taxon>
        <taxon>Isotomoidea</taxon>
        <taxon>Isotomidae</taxon>
        <taxon>Proisotominae</taxon>
        <taxon>Folsomia</taxon>
    </lineage>
</organism>
<name>A0A226F2T9_FOLCA</name>
<dbReference type="Gene3D" id="3.40.50.300">
    <property type="entry name" value="P-loop containing nucleotide triphosphate hydrolases"/>
    <property type="match status" value="1"/>
</dbReference>
<keyword evidence="2" id="KW-0547">Nucleotide-binding</keyword>
<dbReference type="InterPro" id="IPR027417">
    <property type="entry name" value="P-loop_NTPase"/>
</dbReference>